<gene>
    <name evidence="1" type="ORF">IEQ34_001991</name>
</gene>
<accession>A0AAV7HKN5</accession>
<protein>
    <recommendedName>
        <fullName evidence="3">Phosphoglycerate kinase</fullName>
    </recommendedName>
</protein>
<name>A0AAV7HKN5_DENCH</name>
<evidence type="ECO:0000313" key="2">
    <source>
        <dbReference type="Proteomes" id="UP000775213"/>
    </source>
</evidence>
<sequence length="189" mass="20435">MLSHLGKGAEEPGGYYSKMLQEYDGLVVSGEFLSRTSTLPISLEAGANQPFQIIIAKNILSLDLPSTIINSAARVIVMADKSISVEPKSEKVETVLLEQMTLTSVLDYCGHRGLCSLVIDIREDNGSVAELLEGGLEEGLVQKVMMELCPVWIGSSEASLPSFGVELRKLKDLQSNVTNESTLVEGYLS</sequence>
<comment type="caution">
    <text evidence="1">The sequence shown here is derived from an EMBL/GenBank/DDBJ whole genome shotgun (WGS) entry which is preliminary data.</text>
</comment>
<dbReference type="SUPFAM" id="SSF53597">
    <property type="entry name" value="Dihydrofolate reductase-like"/>
    <property type="match status" value="1"/>
</dbReference>
<dbReference type="Gene3D" id="3.40.430.10">
    <property type="entry name" value="Dihydrofolate Reductase, subunit A"/>
    <property type="match status" value="1"/>
</dbReference>
<evidence type="ECO:0000313" key="1">
    <source>
        <dbReference type="EMBL" id="KAH0468759.1"/>
    </source>
</evidence>
<organism evidence="1 2">
    <name type="scientific">Dendrobium chrysotoxum</name>
    <name type="common">Orchid</name>
    <dbReference type="NCBI Taxonomy" id="161865"/>
    <lineage>
        <taxon>Eukaryota</taxon>
        <taxon>Viridiplantae</taxon>
        <taxon>Streptophyta</taxon>
        <taxon>Embryophyta</taxon>
        <taxon>Tracheophyta</taxon>
        <taxon>Spermatophyta</taxon>
        <taxon>Magnoliopsida</taxon>
        <taxon>Liliopsida</taxon>
        <taxon>Asparagales</taxon>
        <taxon>Orchidaceae</taxon>
        <taxon>Epidendroideae</taxon>
        <taxon>Malaxideae</taxon>
        <taxon>Dendrobiinae</taxon>
        <taxon>Dendrobium</taxon>
    </lineage>
</organism>
<keyword evidence="2" id="KW-1185">Reference proteome</keyword>
<proteinExistence type="predicted"/>
<dbReference type="InterPro" id="IPR024072">
    <property type="entry name" value="DHFR-like_dom_sf"/>
</dbReference>
<dbReference type="Proteomes" id="UP000775213">
    <property type="component" value="Unassembled WGS sequence"/>
</dbReference>
<reference evidence="1 2" key="1">
    <citation type="journal article" date="2021" name="Hortic Res">
        <title>Chromosome-scale assembly of the Dendrobium chrysotoxum genome enhances the understanding of orchid evolution.</title>
        <authorList>
            <person name="Zhang Y."/>
            <person name="Zhang G.Q."/>
            <person name="Zhang D."/>
            <person name="Liu X.D."/>
            <person name="Xu X.Y."/>
            <person name="Sun W.H."/>
            <person name="Yu X."/>
            <person name="Zhu X."/>
            <person name="Wang Z.W."/>
            <person name="Zhao X."/>
            <person name="Zhong W.Y."/>
            <person name="Chen H."/>
            <person name="Yin W.L."/>
            <person name="Huang T."/>
            <person name="Niu S.C."/>
            <person name="Liu Z.J."/>
        </authorList>
    </citation>
    <scope>NUCLEOTIDE SEQUENCE [LARGE SCALE GENOMIC DNA]</scope>
    <source>
        <strain evidence="1">Lindl</strain>
    </source>
</reference>
<evidence type="ECO:0008006" key="3">
    <source>
        <dbReference type="Google" id="ProtNLM"/>
    </source>
</evidence>
<dbReference type="EMBL" id="JAGFBR010000003">
    <property type="protein sequence ID" value="KAH0468759.1"/>
    <property type="molecule type" value="Genomic_DNA"/>
</dbReference>
<dbReference type="AlphaFoldDB" id="A0AAV7HKN5"/>